<dbReference type="InterPro" id="IPR018649">
    <property type="entry name" value="SHOCT"/>
</dbReference>
<comment type="caution">
    <text evidence="2">The sequence shown here is derived from an EMBL/GenBank/DDBJ whole genome shotgun (WGS) entry which is preliminary data.</text>
</comment>
<proteinExistence type="predicted"/>
<dbReference type="Pfam" id="PF09851">
    <property type="entry name" value="SHOCT"/>
    <property type="match status" value="1"/>
</dbReference>
<dbReference type="EMBL" id="RBTE01000178">
    <property type="protein sequence ID" value="RMT30573.1"/>
    <property type="molecule type" value="Genomic_DNA"/>
</dbReference>
<reference evidence="4 5" key="1">
    <citation type="submission" date="2018-08" db="EMBL/GenBank/DDBJ databases">
        <title>Recombination of ecologically and evolutionarily significant loci maintains genetic cohesion in the Pseudomonas syringae species complex.</title>
        <authorList>
            <person name="Dillon M."/>
            <person name="Thakur S."/>
            <person name="Almeida R.N.D."/>
            <person name="Weir B.S."/>
            <person name="Guttman D.S."/>
        </authorList>
    </citation>
    <scope>NUCLEOTIDE SEQUENCE [LARGE SCALE GENOMIC DNA]</scope>
    <source>
        <strain evidence="3 5">ICMP 13684</strain>
        <strain evidence="2 4">ICMP 13685</strain>
    </source>
</reference>
<feature type="domain" description="SHOCT" evidence="1">
    <location>
        <begin position="140"/>
        <end position="165"/>
    </location>
</feature>
<evidence type="ECO:0000313" key="4">
    <source>
        <dbReference type="Proteomes" id="UP000269801"/>
    </source>
</evidence>
<evidence type="ECO:0000313" key="5">
    <source>
        <dbReference type="Proteomes" id="UP000278180"/>
    </source>
</evidence>
<dbReference type="EMBL" id="RBSL01000205">
    <property type="protein sequence ID" value="RMS27485.1"/>
    <property type="molecule type" value="Genomic_DNA"/>
</dbReference>
<protein>
    <recommendedName>
        <fullName evidence="1">SHOCT domain-containing protein</fullName>
    </recommendedName>
</protein>
<evidence type="ECO:0000313" key="3">
    <source>
        <dbReference type="EMBL" id="RMT30573.1"/>
    </source>
</evidence>
<gene>
    <name evidence="3" type="ORF">ALP51_100888</name>
    <name evidence="2" type="ORF">ALP70_100896</name>
</gene>
<name>A0A3M5BPQ3_PSESS</name>
<organism evidence="2 4">
    <name type="scientific">Pseudomonas savastanoi</name>
    <name type="common">Pseudomonas syringae pv. savastanoi</name>
    <dbReference type="NCBI Taxonomy" id="29438"/>
    <lineage>
        <taxon>Bacteria</taxon>
        <taxon>Pseudomonadati</taxon>
        <taxon>Pseudomonadota</taxon>
        <taxon>Gammaproteobacteria</taxon>
        <taxon>Pseudomonadales</taxon>
        <taxon>Pseudomonadaceae</taxon>
        <taxon>Pseudomonas</taxon>
    </lineage>
</organism>
<dbReference type="AlphaFoldDB" id="A0A3M5BPQ3"/>
<evidence type="ECO:0000259" key="1">
    <source>
        <dbReference type="Pfam" id="PF09851"/>
    </source>
</evidence>
<dbReference type="Proteomes" id="UP000269801">
    <property type="component" value="Unassembled WGS sequence"/>
</dbReference>
<accession>A0A3M5BPQ3</accession>
<evidence type="ECO:0000313" key="2">
    <source>
        <dbReference type="EMBL" id="RMS27485.1"/>
    </source>
</evidence>
<sequence length="168" mass="18117">MFVMEYGDEKLPFTAKGSNGEITVTGSEVLIRRTGLFGALRQFSGMGKGNKDIPISAISAIRLEPASLLNKAFFQVIHAGDLAFRGGSTNIANDDNSVFFGKGSNADFEQIKKMILEAVAASHQPAKTSSASTEDIPAMLKKLSDLKDQGVLTEDEFLIKKADLLSRM</sequence>
<dbReference type="Proteomes" id="UP000278180">
    <property type="component" value="Unassembled WGS sequence"/>
</dbReference>